<feature type="non-terminal residue" evidence="1">
    <location>
        <position position="1"/>
    </location>
</feature>
<proteinExistence type="predicted"/>
<keyword evidence="2" id="KW-1185">Reference proteome</keyword>
<protein>
    <submittedName>
        <fullName evidence="1">Uncharacterized protein</fullName>
    </submittedName>
</protein>
<evidence type="ECO:0000313" key="2">
    <source>
        <dbReference type="Proteomes" id="UP000236630"/>
    </source>
</evidence>
<dbReference type="AlphaFoldDB" id="A0A2H5PDV7"/>
<evidence type="ECO:0000313" key="1">
    <source>
        <dbReference type="EMBL" id="GAY50547.1"/>
    </source>
</evidence>
<accession>A0A2H5PDV7</accession>
<dbReference type="PANTHER" id="PTHR46504:SF2">
    <property type="entry name" value="TRNASE Z TRZ1"/>
    <property type="match status" value="1"/>
</dbReference>
<dbReference type="Proteomes" id="UP000236630">
    <property type="component" value="Unassembled WGS sequence"/>
</dbReference>
<dbReference type="EMBL" id="BDQV01000063">
    <property type="protein sequence ID" value="GAY50547.1"/>
    <property type="molecule type" value="Genomic_DNA"/>
</dbReference>
<gene>
    <name evidence="1" type="ORF">CUMW_127510</name>
</gene>
<sequence length="133" mass="15570">ESQRRGEESEGDAITRVESGRIVDSRPRDLHYFPLSRFIIRYWTMPFSSYLSKFHLYLPRSHGSQDVEQLFEIHRRMDHSELRHTLVGLDVGNGYVIYSVKQKLKQEQLGLPGDEIKKLKSPDTGVFFVLDEM</sequence>
<name>A0A2H5PDV7_CITUN</name>
<dbReference type="PANTHER" id="PTHR46504">
    <property type="entry name" value="TRNASE Z TRZ1"/>
    <property type="match status" value="1"/>
</dbReference>
<comment type="caution">
    <text evidence="1">The sequence shown here is derived from an EMBL/GenBank/DDBJ whole genome shotgun (WGS) entry which is preliminary data.</text>
</comment>
<dbReference type="STRING" id="55188.A0A2H5PDV7"/>
<reference evidence="1 2" key="1">
    <citation type="journal article" date="2017" name="Front. Genet.">
        <title>Draft sequencing of the heterozygous diploid genome of Satsuma (Citrus unshiu Marc.) using a hybrid assembly approach.</title>
        <authorList>
            <person name="Shimizu T."/>
            <person name="Tanizawa Y."/>
            <person name="Mochizuki T."/>
            <person name="Nagasaki H."/>
            <person name="Yoshioka T."/>
            <person name="Toyoda A."/>
            <person name="Fujiyama A."/>
            <person name="Kaminuma E."/>
            <person name="Nakamura Y."/>
        </authorList>
    </citation>
    <scope>NUCLEOTIDE SEQUENCE [LARGE SCALE GENOMIC DNA]</scope>
    <source>
        <strain evidence="2">cv. Miyagawa wase</strain>
    </source>
</reference>
<organism evidence="1 2">
    <name type="scientific">Citrus unshiu</name>
    <name type="common">Satsuma mandarin</name>
    <name type="synonym">Citrus nobilis var. unshiu</name>
    <dbReference type="NCBI Taxonomy" id="55188"/>
    <lineage>
        <taxon>Eukaryota</taxon>
        <taxon>Viridiplantae</taxon>
        <taxon>Streptophyta</taxon>
        <taxon>Embryophyta</taxon>
        <taxon>Tracheophyta</taxon>
        <taxon>Spermatophyta</taxon>
        <taxon>Magnoliopsida</taxon>
        <taxon>eudicotyledons</taxon>
        <taxon>Gunneridae</taxon>
        <taxon>Pentapetalae</taxon>
        <taxon>rosids</taxon>
        <taxon>malvids</taxon>
        <taxon>Sapindales</taxon>
        <taxon>Rutaceae</taxon>
        <taxon>Aurantioideae</taxon>
        <taxon>Citrus</taxon>
    </lineage>
</organism>